<proteinExistence type="predicted"/>
<dbReference type="RefSeq" id="WP_063671454.1">
    <property type="nucleotide sequence ID" value="NZ_CP014841.1"/>
</dbReference>
<dbReference type="Proteomes" id="UP000077255">
    <property type="component" value="Chromosome"/>
</dbReference>
<dbReference type="PROSITE" id="PS51257">
    <property type="entry name" value="PROKAR_LIPOPROTEIN"/>
    <property type="match status" value="1"/>
</dbReference>
<reference evidence="1 2" key="1">
    <citation type="submission" date="2016-02" db="EMBL/GenBank/DDBJ databases">
        <title>Complete genome sequencing and analysis of ATSB10, Dyella thiooxydans isolated from rhizosphere soil of sunflower (Helianthus annuus L.).</title>
        <authorList>
            <person name="Lee Y."/>
            <person name="Hwangbo K."/>
            <person name="Chung H."/>
            <person name="Yoo J."/>
            <person name="Kim K.Y."/>
            <person name="Sa T.M."/>
            <person name="Um Y."/>
            <person name="Madhaiyan M."/>
        </authorList>
    </citation>
    <scope>NUCLEOTIDE SEQUENCE [LARGE SCALE GENOMIC DNA]</scope>
    <source>
        <strain evidence="1 2">ATSB10</strain>
    </source>
</reference>
<gene>
    <name evidence="1" type="ORF">ATSB10_13540</name>
</gene>
<dbReference type="EMBL" id="CP014841">
    <property type="protein sequence ID" value="AND68808.1"/>
    <property type="molecule type" value="Genomic_DNA"/>
</dbReference>
<keyword evidence="2" id="KW-1185">Reference proteome</keyword>
<sequence length="173" mass="18315">MKRILVAAGVTLLAACSHDVRTPVALDTLVVPNQAPWLILGDGPEQLEVKGLDQSVKLQPEPPLAKALEAQLRAAVQKDYFTNLTIACDGPKAALRGGDEDAPDAVRLELSLHCVINARGYVSSHDYRATSTTKVPTGSDNAAYARALVTLLRDGAAQIAAGLEPDVRNSLPK</sequence>
<dbReference type="AlphaFoldDB" id="A0A160N0Q0"/>
<evidence type="ECO:0000313" key="1">
    <source>
        <dbReference type="EMBL" id="AND68808.1"/>
    </source>
</evidence>
<dbReference type="KEGG" id="dtx:ATSB10_13540"/>
<evidence type="ECO:0008006" key="3">
    <source>
        <dbReference type="Google" id="ProtNLM"/>
    </source>
</evidence>
<dbReference type="PATRIC" id="fig|445710.3.peg.1350"/>
<organism evidence="1 2">
    <name type="scientific">Dyella thiooxydans</name>
    <dbReference type="NCBI Taxonomy" id="445710"/>
    <lineage>
        <taxon>Bacteria</taxon>
        <taxon>Pseudomonadati</taxon>
        <taxon>Pseudomonadota</taxon>
        <taxon>Gammaproteobacteria</taxon>
        <taxon>Lysobacterales</taxon>
        <taxon>Rhodanobacteraceae</taxon>
        <taxon>Dyella</taxon>
    </lineage>
</organism>
<protein>
    <recommendedName>
        <fullName evidence="3">Lipoprotein</fullName>
    </recommendedName>
</protein>
<accession>A0A160N0Q0</accession>
<dbReference type="OrthoDB" id="5956785at2"/>
<name>A0A160N0Q0_9GAMM</name>
<evidence type="ECO:0000313" key="2">
    <source>
        <dbReference type="Proteomes" id="UP000077255"/>
    </source>
</evidence>